<dbReference type="RefSeq" id="WP_163609402.1">
    <property type="nucleotide sequence ID" value="NZ_JAAGWB010000006.1"/>
</dbReference>
<sequence length="149" mass="15113">MIPELGRLELTGDLSIEVDGAPVQVTARGGDVDVVADDVRGFVLGLRAAATARTGTRPGRADVGTLAGALADAGLTARLRSPSQDVVTVGAGVDSALGGLLLGTRLARPDALGVLRASGRAREVEAALALLLVLLGVATSRRLGSRRRD</sequence>
<dbReference type="AlphaFoldDB" id="A0A6P0EQ65"/>
<dbReference type="EMBL" id="JAAGWH010000006">
    <property type="protein sequence ID" value="NEK92933.1"/>
    <property type="molecule type" value="Genomic_DNA"/>
</dbReference>
<organism evidence="1 3">
    <name type="scientific">Modestobacter muralis</name>
    <dbReference type="NCBI Taxonomy" id="1608614"/>
    <lineage>
        <taxon>Bacteria</taxon>
        <taxon>Bacillati</taxon>
        <taxon>Actinomycetota</taxon>
        <taxon>Actinomycetes</taxon>
        <taxon>Geodermatophilales</taxon>
        <taxon>Geodermatophilaceae</taxon>
        <taxon>Modestobacter</taxon>
    </lineage>
</organism>
<accession>A0A6P0EQ65</accession>
<reference evidence="2 4" key="2">
    <citation type="submission" date="2020-02" db="EMBL/GenBank/DDBJ databases">
        <title>The WGS of Modestobacter muralis DSM 100205.</title>
        <authorList>
            <person name="Jiang Z."/>
        </authorList>
    </citation>
    <scope>NUCLEOTIDE SEQUENCE [LARGE SCALE GENOMIC DNA]</scope>
    <source>
        <strain evidence="2 4">DSM 100205</strain>
    </source>
</reference>
<comment type="caution">
    <text evidence="1">The sequence shown here is derived from an EMBL/GenBank/DDBJ whole genome shotgun (WGS) entry which is preliminary data.</text>
</comment>
<evidence type="ECO:0000313" key="1">
    <source>
        <dbReference type="EMBL" id="NEK92933.1"/>
    </source>
</evidence>
<keyword evidence="3" id="KW-1185">Reference proteome</keyword>
<reference evidence="1 3" key="1">
    <citation type="submission" date="2020-01" db="EMBL/GenBank/DDBJ databases">
        <title>the WGS Modestobacter muralis CPCC 204518.</title>
        <authorList>
            <person name="Jiang Z."/>
        </authorList>
    </citation>
    <scope>NUCLEOTIDE SEQUENCE [LARGE SCALE GENOMIC DNA]</scope>
    <source>
        <strain evidence="1 3">DSM 100205</strain>
    </source>
</reference>
<name>A0A6P0EQ65_9ACTN</name>
<dbReference type="Proteomes" id="UP000468828">
    <property type="component" value="Unassembled WGS sequence"/>
</dbReference>
<dbReference type="EMBL" id="JAAGWB010000006">
    <property type="protein sequence ID" value="NEN49700.1"/>
    <property type="molecule type" value="Genomic_DNA"/>
</dbReference>
<evidence type="ECO:0000313" key="4">
    <source>
        <dbReference type="Proteomes" id="UP000471152"/>
    </source>
</evidence>
<gene>
    <name evidence="2" type="ORF">G3R41_01925</name>
    <name evidence="1" type="ORF">GCU67_01925</name>
</gene>
<protein>
    <submittedName>
        <fullName evidence="1">Uncharacterized protein</fullName>
    </submittedName>
</protein>
<evidence type="ECO:0000313" key="2">
    <source>
        <dbReference type="EMBL" id="NEN49700.1"/>
    </source>
</evidence>
<proteinExistence type="predicted"/>
<dbReference type="Proteomes" id="UP000471152">
    <property type="component" value="Unassembled WGS sequence"/>
</dbReference>
<evidence type="ECO:0000313" key="3">
    <source>
        <dbReference type="Proteomes" id="UP000468828"/>
    </source>
</evidence>